<accession>A0ABN1EKJ0</accession>
<dbReference type="EMBL" id="BAAADD010000004">
    <property type="protein sequence ID" value="GAA0568217.1"/>
    <property type="molecule type" value="Genomic_DNA"/>
</dbReference>
<dbReference type="InterPro" id="IPR011033">
    <property type="entry name" value="PRC_barrel-like_sf"/>
</dbReference>
<organism evidence="2 3">
    <name type="scientific">Rhizomicrobium electricum</name>
    <dbReference type="NCBI Taxonomy" id="480070"/>
    <lineage>
        <taxon>Bacteria</taxon>
        <taxon>Pseudomonadati</taxon>
        <taxon>Pseudomonadota</taxon>
        <taxon>Alphaproteobacteria</taxon>
        <taxon>Micropepsales</taxon>
        <taxon>Micropepsaceae</taxon>
        <taxon>Rhizomicrobium</taxon>
    </lineage>
</organism>
<evidence type="ECO:0000313" key="3">
    <source>
        <dbReference type="Proteomes" id="UP001499951"/>
    </source>
</evidence>
<keyword evidence="3" id="KW-1185">Reference proteome</keyword>
<protein>
    <recommendedName>
        <fullName evidence="4">PRC-barrel domain-containing protein</fullName>
    </recommendedName>
</protein>
<feature type="chain" id="PRO_5046689716" description="PRC-barrel domain-containing protein" evidence="1">
    <location>
        <begin position="21"/>
        <end position="129"/>
    </location>
</feature>
<dbReference type="RefSeq" id="WP_166929963.1">
    <property type="nucleotide sequence ID" value="NZ_BAAADD010000004.1"/>
</dbReference>
<reference evidence="2 3" key="1">
    <citation type="journal article" date="2019" name="Int. J. Syst. Evol. Microbiol.">
        <title>The Global Catalogue of Microorganisms (GCM) 10K type strain sequencing project: providing services to taxonomists for standard genome sequencing and annotation.</title>
        <authorList>
            <consortium name="The Broad Institute Genomics Platform"/>
            <consortium name="The Broad Institute Genome Sequencing Center for Infectious Disease"/>
            <person name="Wu L."/>
            <person name="Ma J."/>
        </authorList>
    </citation>
    <scope>NUCLEOTIDE SEQUENCE [LARGE SCALE GENOMIC DNA]</scope>
    <source>
        <strain evidence="2 3">JCM 15089</strain>
    </source>
</reference>
<sequence length="129" mass="13482">MRVATTFFVTTMLLGGVAWAGNAAAMKQAANAPRAASTAKTVDISEVVNPSDTLSEAKVEDAQGKPIGEVQRVVTSDSGLVGRLEVQLKSPQKVVALTPAQVRYVPFNGKLRTTMTADQVVSLPAAKGQ</sequence>
<evidence type="ECO:0000313" key="2">
    <source>
        <dbReference type="EMBL" id="GAA0568217.1"/>
    </source>
</evidence>
<dbReference type="SUPFAM" id="SSF50346">
    <property type="entry name" value="PRC-barrel domain"/>
    <property type="match status" value="1"/>
</dbReference>
<name>A0ABN1EKJ0_9PROT</name>
<dbReference type="Proteomes" id="UP001499951">
    <property type="component" value="Unassembled WGS sequence"/>
</dbReference>
<proteinExistence type="predicted"/>
<evidence type="ECO:0008006" key="4">
    <source>
        <dbReference type="Google" id="ProtNLM"/>
    </source>
</evidence>
<keyword evidence="1" id="KW-0732">Signal</keyword>
<feature type="signal peptide" evidence="1">
    <location>
        <begin position="1"/>
        <end position="20"/>
    </location>
</feature>
<evidence type="ECO:0000256" key="1">
    <source>
        <dbReference type="SAM" id="SignalP"/>
    </source>
</evidence>
<comment type="caution">
    <text evidence="2">The sequence shown here is derived from an EMBL/GenBank/DDBJ whole genome shotgun (WGS) entry which is preliminary data.</text>
</comment>
<gene>
    <name evidence="2" type="ORF">GCM10008942_16000</name>
</gene>